<comment type="caution">
    <text evidence="1">The sequence shown here is derived from an EMBL/GenBank/DDBJ whole genome shotgun (WGS) entry which is preliminary data.</text>
</comment>
<proteinExistence type="predicted"/>
<reference evidence="1 2" key="1">
    <citation type="submission" date="2014-09" db="EMBL/GenBank/DDBJ databases">
        <title>Draft genome sequence of an obligately methylotrophic methanogen, Methanococcoides methylutens, isolated from marine sediment.</title>
        <authorList>
            <person name="Guan Y."/>
            <person name="Ngugi D.K."/>
            <person name="Blom J."/>
            <person name="Ali S."/>
            <person name="Ferry J.G."/>
            <person name="Stingl U."/>
        </authorList>
    </citation>
    <scope>NUCLEOTIDE SEQUENCE [LARGE SCALE GENOMIC DNA]</scope>
    <source>
        <strain evidence="1 2">DSM 2657</strain>
    </source>
</reference>
<dbReference type="EMBL" id="JRHO01000010">
    <property type="protein sequence ID" value="KGK98882.1"/>
    <property type="molecule type" value="Genomic_DNA"/>
</dbReference>
<protein>
    <submittedName>
        <fullName evidence="1">Uncharacterized protein</fullName>
    </submittedName>
</protein>
<dbReference type="Pfam" id="PF00352">
    <property type="entry name" value="TBP"/>
    <property type="match status" value="1"/>
</dbReference>
<dbReference type="OrthoDB" id="145896at2157"/>
<dbReference type="RefSeq" id="WP_048194097.1">
    <property type="nucleotide sequence ID" value="NZ_CAAGSM010000003.1"/>
</dbReference>
<dbReference type="InterPro" id="IPR000814">
    <property type="entry name" value="TBP"/>
</dbReference>
<gene>
    <name evidence="1" type="ORF">LI82_06215</name>
</gene>
<dbReference type="GO" id="GO:0006352">
    <property type="term" value="P:DNA-templated transcription initiation"/>
    <property type="evidence" value="ECO:0007669"/>
    <property type="project" value="InterPro"/>
</dbReference>
<accession>A0A099T147</accession>
<evidence type="ECO:0000313" key="2">
    <source>
        <dbReference type="Proteomes" id="UP000029859"/>
    </source>
</evidence>
<name>A0A099T147_METMT</name>
<organism evidence="1 2">
    <name type="scientific">Methanococcoides methylutens</name>
    <dbReference type="NCBI Taxonomy" id="2226"/>
    <lineage>
        <taxon>Archaea</taxon>
        <taxon>Methanobacteriati</taxon>
        <taxon>Methanobacteriota</taxon>
        <taxon>Stenosarchaea group</taxon>
        <taxon>Methanomicrobia</taxon>
        <taxon>Methanosarcinales</taxon>
        <taxon>Methanosarcinaceae</taxon>
        <taxon>Methanococcoides</taxon>
    </lineage>
</organism>
<dbReference type="AlphaFoldDB" id="A0A099T147"/>
<dbReference type="GO" id="GO:0003677">
    <property type="term" value="F:DNA binding"/>
    <property type="evidence" value="ECO:0007669"/>
    <property type="project" value="InterPro"/>
</dbReference>
<keyword evidence="2" id="KW-1185">Reference proteome</keyword>
<dbReference type="Proteomes" id="UP000029859">
    <property type="component" value="Unassembled WGS sequence"/>
</dbReference>
<evidence type="ECO:0000313" key="1">
    <source>
        <dbReference type="EMBL" id="KGK98882.1"/>
    </source>
</evidence>
<sequence>MEIRSITPCKSGPDIQHVIAQLDNEIDISKACEALKTEEGNLIKFLRCSEELGAIRFTSGAMMVLVYKSGKITVRHAASEEVAKGLLDRIAELVE</sequence>